<dbReference type="SUPFAM" id="SSF52151">
    <property type="entry name" value="FabD/lysophospholipase-like"/>
    <property type="match status" value="1"/>
</dbReference>
<organism evidence="4 5">
    <name type="scientific">Flavobacterium collinsii</name>
    <dbReference type="NCBI Taxonomy" id="1114861"/>
    <lineage>
        <taxon>Bacteria</taxon>
        <taxon>Pseudomonadati</taxon>
        <taxon>Bacteroidota</taxon>
        <taxon>Flavobacteriia</taxon>
        <taxon>Flavobacteriales</taxon>
        <taxon>Flavobacteriaceae</taxon>
        <taxon>Flavobacterium</taxon>
    </lineage>
</organism>
<keyword evidence="5" id="KW-1185">Reference proteome</keyword>
<keyword evidence="2" id="KW-0472">Membrane</keyword>
<feature type="transmembrane region" description="Helical" evidence="2">
    <location>
        <begin position="59"/>
        <end position="79"/>
    </location>
</feature>
<evidence type="ECO:0000256" key="1">
    <source>
        <dbReference type="ARBA" id="ARBA00023098"/>
    </source>
</evidence>
<feature type="transmembrane region" description="Helical" evidence="2">
    <location>
        <begin position="152"/>
        <end position="172"/>
    </location>
</feature>
<feature type="transmembrane region" description="Helical" evidence="2">
    <location>
        <begin position="85"/>
        <end position="101"/>
    </location>
</feature>
<evidence type="ECO:0000256" key="2">
    <source>
        <dbReference type="SAM" id="Phobius"/>
    </source>
</evidence>
<dbReference type="InterPro" id="IPR016035">
    <property type="entry name" value="Acyl_Trfase/lysoPLipase"/>
</dbReference>
<keyword evidence="2" id="KW-1133">Transmembrane helix</keyword>
<keyword evidence="1" id="KW-0443">Lipid metabolism</keyword>
<evidence type="ECO:0000313" key="5">
    <source>
        <dbReference type="Proteomes" id="UP000474567"/>
    </source>
</evidence>
<dbReference type="Proteomes" id="UP000474567">
    <property type="component" value="Unassembled WGS sequence"/>
</dbReference>
<dbReference type="InterPro" id="IPR002641">
    <property type="entry name" value="PNPLA_dom"/>
</dbReference>
<gene>
    <name evidence="4" type="ORF">FLACOL7796_02298</name>
</gene>
<feature type="transmembrane region" description="Helical" evidence="2">
    <location>
        <begin position="113"/>
        <end position="132"/>
    </location>
</feature>
<reference evidence="4 5" key="1">
    <citation type="submission" date="2020-02" db="EMBL/GenBank/DDBJ databases">
        <authorList>
            <person name="Criscuolo A."/>
        </authorList>
    </citation>
    <scope>NUCLEOTIDE SEQUENCE [LARGE SCALE GENOMIC DNA]</scope>
    <source>
        <strain evidence="4">CECT7796</strain>
    </source>
</reference>
<keyword evidence="2" id="KW-0812">Transmembrane</keyword>
<dbReference type="Pfam" id="PF01734">
    <property type="entry name" value="Patatin"/>
    <property type="match status" value="1"/>
</dbReference>
<feature type="domain" description="PNPLA" evidence="3">
    <location>
        <begin position="317"/>
        <end position="537"/>
    </location>
</feature>
<evidence type="ECO:0000259" key="3">
    <source>
        <dbReference type="Pfam" id="PF01734"/>
    </source>
</evidence>
<proteinExistence type="predicted"/>
<comment type="caution">
    <text evidence="4">The sequence shown here is derived from an EMBL/GenBank/DDBJ whole genome shotgun (WGS) entry which is preliminary data.</text>
</comment>
<feature type="transmembrane region" description="Helical" evidence="2">
    <location>
        <begin position="192"/>
        <end position="209"/>
    </location>
</feature>
<dbReference type="Gene3D" id="3.40.1090.10">
    <property type="entry name" value="Cytosolic phospholipase A2 catalytic domain"/>
    <property type="match status" value="1"/>
</dbReference>
<feature type="transmembrane region" description="Helical" evidence="2">
    <location>
        <begin position="246"/>
        <end position="263"/>
    </location>
</feature>
<dbReference type="RefSeq" id="WP_173966266.1">
    <property type="nucleotide sequence ID" value="NZ_CADCST010000083.1"/>
</dbReference>
<evidence type="ECO:0000313" key="4">
    <source>
        <dbReference type="EMBL" id="CAA9198734.1"/>
    </source>
</evidence>
<feature type="transmembrane region" description="Helical" evidence="2">
    <location>
        <begin position="12"/>
        <end position="32"/>
    </location>
</feature>
<feature type="transmembrane region" description="Helical" evidence="2">
    <location>
        <begin position="215"/>
        <end position="234"/>
    </location>
</feature>
<protein>
    <recommendedName>
        <fullName evidence="3">PNPLA domain-containing protein</fullName>
    </recommendedName>
</protein>
<accession>A0ABM8KIP1</accession>
<sequence>MGQDMLMQTVEYLGPFVFTNLSVILWMLLSWLSSRQISNLYISMHGAATPRIYNHFPRLLGYNVAVGLQLAALNLPAIIFEEKTIWLFWALLLFHNVYYFLLDTTFNLKTRRLITISIVTGISYSILLIYLFASTSFEKLFKMDDPKFPLHIRYWMFLSIFYFLLQILFVFVAVQKRKTTVGTTVSTGWKRIFYGALYLSFVLYLLILFSPDFAIRYGSLGCLLLAMGLWVAFVCKIKSYAVKYNFRFTMLIVFWAILLGSFYDPYDVNLEKTTTKHLYANRPDIDKYLDKWIQNPIRSNVLNKDTTSYPIYLVIADGGASKSGYWVASVLSKLEAAYPEDKFSDHLLSLAGASGGSVGNLAFYTTLVDPSITIKDTTKVISDYPAAGFFEADFLTYPLARFLGPDLLRHLVPFLLQDDRAEALATSMEKSDYNSQIGQYFKRTLDTVFDDTGRLPIVFINTTNIESGSSGVISNVKINPPFTHRLDVLSQLDADIDGGYKNIKLSTAAVLGARFPYLSPAGEINNKYFVDGGYYDNSGGGITSELLQRIEIRMESGNKDDEFYKLRKRLKFKIIYISNGTEKKDKPKTLHPLVNDLAAPLITVLGTYGNQTELSNKKLKDYIERSSFRMDHESFRKENLPKDSTDNIIPYPMNWVISDYNIRRMEKNLIKVDPKEVLGRK</sequence>
<name>A0ABM8KIP1_9FLAO</name>
<dbReference type="EMBL" id="CADCST010000083">
    <property type="protein sequence ID" value="CAA9198734.1"/>
    <property type="molecule type" value="Genomic_DNA"/>
</dbReference>